<evidence type="ECO:0008006" key="4">
    <source>
        <dbReference type="Google" id="ProtNLM"/>
    </source>
</evidence>
<feature type="signal peptide" evidence="1">
    <location>
        <begin position="1"/>
        <end position="24"/>
    </location>
</feature>
<gene>
    <name evidence="2" type="ORF">HNQ52_001852</name>
</gene>
<evidence type="ECO:0000313" key="2">
    <source>
        <dbReference type="EMBL" id="MBB5208310.1"/>
    </source>
</evidence>
<keyword evidence="3" id="KW-1185">Reference proteome</keyword>
<proteinExistence type="predicted"/>
<organism evidence="2 3">
    <name type="scientific">Chiayiivirga flava</name>
    <dbReference type="NCBI Taxonomy" id="659595"/>
    <lineage>
        <taxon>Bacteria</taxon>
        <taxon>Pseudomonadati</taxon>
        <taxon>Pseudomonadota</taxon>
        <taxon>Gammaproteobacteria</taxon>
        <taxon>Lysobacterales</taxon>
        <taxon>Lysobacteraceae</taxon>
        <taxon>Chiayiivirga</taxon>
    </lineage>
</organism>
<evidence type="ECO:0000256" key="1">
    <source>
        <dbReference type="SAM" id="SignalP"/>
    </source>
</evidence>
<sequence length="312" mass="33070">MKARLLTLAIVATGIVVGGSPIHAQDATGLAPAVTATGTTLAAAASGIATPDPAAQIEELARLFRAGDLAALAQASIPPSQWQHIRAAWDLERREPITDAERVRFAEKFARITAPDAVDRIMAEVEPKLEEARPQVPGAMLMGFGAMHMAIASPDSDLTDAQRTALEAALPGLQRWAGATDFLDAATLRDALTLLVDAVRRSGVQNLDQLRALSFDELLRRGGGVLAAAKDAVQLYGVDVDAIADSVRVEVLENDGETARVRTTVTVFGAPVFGEHDLVLVDGRWYGKQAVVQWSHDDADTDTAGENEPVEG</sequence>
<dbReference type="EMBL" id="JACHHP010000003">
    <property type="protein sequence ID" value="MBB5208310.1"/>
    <property type="molecule type" value="Genomic_DNA"/>
</dbReference>
<comment type="caution">
    <text evidence="2">The sequence shown here is derived from an EMBL/GenBank/DDBJ whole genome shotgun (WGS) entry which is preliminary data.</text>
</comment>
<protein>
    <recommendedName>
        <fullName evidence="4">DUF2059 domain-containing protein</fullName>
    </recommendedName>
</protein>
<feature type="chain" id="PRO_5030842218" description="DUF2059 domain-containing protein" evidence="1">
    <location>
        <begin position="25"/>
        <end position="312"/>
    </location>
</feature>
<dbReference type="AlphaFoldDB" id="A0A7W8G245"/>
<reference evidence="2 3" key="1">
    <citation type="submission" date="2020-08" db="EMBL/GenBank/DDBJ databases">
        <title>Genomic Encyclopedia of Type Strains, Phase IV (KMG-IV): sequencing the most valuable type-strain genomes for metagenomic binning, comparative biology and taxonomic classification.</title>
        <authorList>
            <person name="Goeker M."/>
        </authorList>
    </citation>
    <scope>NUCLEOTIDE SEQUENCE [LARGE SCALE GENOMIC DNA]</scope>
    <source>
        <strain evidence="2 3">DSM 24163</strain>
    </source>
</reference>
<name>A0A7W8G245_9GAMM</name>
<keyword evidence="1" id="KW-0732">Signal</keyword>
<dbReference type="Proteomes" id="UP000521199">
    <property type="component" value="Unassembled WGS sequence"/>
</dbReference>
<dbReference type="RefSeq" id="WP_183960847.1">
    <property type="nucleotide sequence ID" value="NZ_JACHHP010000003.1"/>
</dbReference>
<accession>A0A7W8G245</accession>
<evidence type="ECO:0000313" key="3">
    <source>
        <dbReference type="Proteomes" id="UP000521199"/>
    </source>
</evidence>